<dbReference type="InterPro" id="IPR020846">
    <property type="entry name" value="MFS_dom"/>
</dbReference>
<gene>
    <name evidence="11" type="ORF">RHS04_07723</name>
</gene>
<evidence type="ECO:0000256" key="5">
    <source>
        <dbReference type="ARBA" id="ARBA00022989"/>
    </source>
</evidence>
<dbReference type="GO" id="GO:0005975">
    <property type="term" value="P:carbohydrate metabolic process"/>
    <property type="evidence" value="ECO:0007669"/>
    <property type="project" value="InterPro"/>
</dbReference>
<dbReference type="FunFam" id="1.20.1250.20:FF:000078">
    <property type="entry name" value="MFS maltose transporter, putative"/>
    <property type="match status" value="1"/>
</dbReference>
<feature type="compositionally biased region" description="Low complexity" evidence="8">
    <location>
        <begin position="525"/>
        <end position="535"/>
    </location>
</feature>
<dbReference type="PROSITE" id="PS00217">
    <property type="entry name" value="SUGAR_TRANSPORT_2"/>
    <property type="match status" value="1"/>
</dbReference>
<organism evidence="11 12">
    <name type="scientific">Rhizoctonia solani</name>
    <dbReference type="NCBI Taxonomy" id="456999"/>
    <lineage>
        <taxon>Eukaryota</taxon>
        <taxon>Fungi</taxon>
        <taxon>Dikarya</taxon>
        <taxon>Basidiomycota</taxon>
        <taxon>Agaricomycotina</taxon>
        <taxon>Agaricomycetes</taxon>
        <taxon>Cantharellales</taxon>
        <taxon>Ceratobasidiaceae</taxon>
        <taxon>Rhizoctonia</taxon>
    </lineage>
</organism>
<feature type="transmembrane region" description="Helical" evidence="9">
    <location>
        <begin position="283"/>
        <end position="305"/>
    </location>
</feature>
<comment type="catalytic activity">
    <reaction evidence="7">
        <text>myo-inositol(out) + H(+)(out) = myo-inositol(in) + H(+)(in)</text>
        <dbReference type="Rhea" id="RHEA:60364"/>
        <dbReference type="ChEBI" id="CHEBI:15378"/>
        <dbReference type="ChEBI" id="CHEBI:17268"/>
    </reaction>
</comment>
<dbReference type="InterPro" id="IPR005829">
    <property type="entry name" value="Sugar_transporter_CS"/>
</dbReference>
<evidence type="ECO:0000259" key="10">
    <source>
        <dbReference type="PROSITE" id="PS50850"/>
    </source>
</evidence>
<feature type="transmembrane region" description="Helical" evidence="9">
    <location>
        <begin position="603"/>
        <end position="624"/>
    </location>
</feature>
<feature type="transmembrane region" description="Helical" evidence="9">
    <location>
        <begin position="317"/>
        <end position="340"/>
    </location>
</feature>
<evidence type="ECO:0000256" key="1">
    <source>
        <dbReference type="ARBA" id="ARBA00004141"/>
    </source>
</evidence>
<feature type="transmembrane region" description="Helical" evidence="9">
    <location>
        <begin position="76"/>
        <end position="96"/>
    </location>
</feature>
<dbReference type="PANTHER" id="PTHR31084">
    <property type="entry name" value="ALPHA-L-FUCOSIDASE 2"/>
    <property type="match status" value="1"/>
</dbReference>
<dbReference type="Gene3D" id="1.20.1250.20">
    <property type="entry name" value="MFS general substrate transporter like domains"/>
    <property type="match status" value="1"/>
</dbReference>
<evidence type="ECO:0000256" key="8">
    <source>
        <dbReference type="SAM" id="MobiDB-lite"/>
    </source>
</evidence>
<dbReference type="InterPro" id="IPR008928">
    <property type="entry name" value="6-hairpin_glycosidase_sf"/>
</dbReference>
<dbReference type="InterPro" id="IPR054363">
    <property type="entry name" value="GH95_cat"/>
</dbReference>
<feature type="region of interest" description="Disordered" evidence="8">
    <location>
        <begin position="518"/>
        <end position="547"/>
    </location>
</feature>
<protein>
    <submittedName>
        <fullName evidence="11">Glycosyl hydrolase family 65, N-terminal domain</fullName>
    </submittedName>
</protein>
<dbReference type="InterPro" id="IPR036259">
    <property type="entry name" value="MFS_trans_sf"/>
</dbReference>
<feature type="transmembrane region" description="Helical" evidence="9">
    <location>
        <begin position="414"/>
        <end position="437"/>
    </location>
</feature>
<comment type="subcellular location">
    <subcellularLocation>
        <location evidence="1">Membrane</location>
        <topology evidence="1">Multi-pass membrane protein</topology>
    </subcellularLocation>
</comment>
<dbReference type="InterPro" id="IPR012341">
    <property type="entry name" value="6hp_glycosidase-like_sf"/>
</dbReference>
<feature type="transmembrane region" description="Helical" evidence="9">
    <location>
        <begin position="449"/>
        <end position="467"/>
    </location>
</feature>
<comment type="similarity">
    <text evidence="2">Belongs to the major facilitator superfamily. Sugar transporter (TC 2.A.1.1) family.</text>
</comment>
<dbReference type="GO" id="GO:0004560">
    <property type="term" value="F:alpha-L-fucosidase activity"/>
    <property type="evidence" value="ECO:0007669"/>
    <property type="project" value="TreeGrafter"/>
</dbReference>
<name>A0A8H7H5A0_9AGAM</name>
<reference evidence="11" key="1">
    <citation type="submission" date="2020-09" db="EMBL/GenBank/DDBJ databases">
        <title>Comparative genome analyses of four rice-infecting Rhizoctonia solani isolates reveal extensive enrichment of homogalacturonan modification genes.</title>
        <authorList>
            <person name="Lee D.-Y."/>
            <person name="Jeon J."/>
            <person name="Kim K.-T."/>
            <person name="Cheong K."/>
            <person name="Song H."/>
            <person name="Choi G."/>
            <person name="Ko J."/>
            <person name="Opiyo S.O."/>
            <person name="Zuo S."/>
            <person name="Madhav S."/>
            <person name="Lee Y.-H."/>
            <person name="Wang G.-L."/>
        </authorList>
    </citation>
    <scope>NUCLEOTIDE SEQUENCE</scope>
    <source>
        <strain evidence="11">AG1-IA YN-7</strain>
    </source>
</reference>
<accession>A0A8H7H5A0</accession>
<proteinExistence type="inferred from homology"/>
<dbReference type="PRINTS" id="PR00171">
    <property type="entry name" value="SUGRTRNSPORT"/>
</dbReference>
<dbReference type="Pfam" id="PF22124">
    <property type="entry name" value="Glyco_hydro_95_cat"/>
    <property type="match status" value="1"/>
</dbReference>
<feature type="transmembrane region" description="Helical" evidence="9">
    <location>
        <begin position="164"/>
        <end position="182"/>
    </location>
</feature>
<evidence type="ECO:0000313" key="12">
    <source>
        <dbReference type="Proteomes" id="UP000650582"/>
    </source>
</evidence>
<comment type="caution">
    <text evidence="11">The sequence shown here is derived from an EMBL/GenBank/DDBJ whole genome shotgun (WGS) entry which is preliminary data.</text>
</comment>
<dbReference type="InterPro" id="IPR003663">
    <property type="entry name" value="Sugar/inositol_transpt"/>
</dbReference>
<dbReference type="GO" id="GO:0016020">
    <property type="term" value="C:membrane"/>
    <property type="evidence" value="ECO:0007669"/>
    <property type="project" value="UniProtKB-SubCell"/>
</dbReference>
<keyword evidence="4 9" id="KW-0812">Transmembrane</keyword>
<dbReference type="InterPro" id="IPR049053">
    <property type="entry name" value="AFCA-like_C"/>
</dbReference>
<dbReference type="InterPro" id="IPR027414">
    <property type="entry name" value="GH95_N_dom"/>
</dbReference>
<keyword evidence="11" id="KW-0378">Hydrolase</keyword>
<feature type="transmembrane region" description="Helical" evidence="9">
    <location>
        <begin position="103"/>
        <end position="122"/>
    </location>
</feature>
<evidence type="ECO:0000256" key="2">
    <source>
        <dbReference type="ARBA" id="ARBA00010992"/>
    </source>
</evidence>
<feature type="transmembrane region" description="Helical" evidence="9">
    <location>
        <begin position="25"/>
        <end position="41"/>
    </location>
</feature>
<dbReference type="GO" id="GO:0022857">
    <property type="term" value="F:transmembrane transporter activity"/>
    <property type="evidence" value="ECO:0007669"/>
    <property type="project" value="InterPro"/>
</dbReference>
<evidence type="ECO:0000256" key="4">
    <source>
        <dbReference type="ARBA" id="ARBA00022692"/>
    </source>
</evidence>
<evidence type="ECO:0000256" key="7">
    <source>
        <dbReference type="ARBA" id="ARBA00049119"/>
    </source>
</evidence>
<dbReference type="PANTHER" id="PTHR31084:SF3">
    <property type="entry name" value="ALPHA-FUCOSIDASE A"/>
    <property type="match status" value="1"/>
</dbReference>
<dbReference type="Pfam" id="PF14498">
    <property type="entry name" value="Glyco_hyd_65N_2"/>
    <property type="match status" value="1"/>
</dbReference>
<dbReference type="SUPFAM" id="SSF48208">
    <property type="entry name" value="Six-hairpin glycosidases"/>
    <property type="match status" value="1"/>
</dbReference>
<feature type="transmembrane region" description="Helical" evidence="9">
    <location>
        <begin position="379"/>
        <end position="402"/>
    </location>
</feature>
<dbReference type="Gene3D" id="1.50.10.10">
    <property type="match status" value="1"/>
</dbReference>
<feature type="transmembrane region" description="Helical" evidence="9">
    <location>
        <begin position="194"/>
        <end position="215"/>
    </location>
</feature>
<feature type="transmembrane region" description="Helical" evidence="9">
    <location>
        <begin position="347"/>
        <end position="367"/>
    </location>
</feature>
<dbReference type="Pfam" id="PF00083">
    <property type="entry name" value="Sugar_tr"/>
    <property type="match status" value="1"/>
</dbReference>
<evidence type="ECO:0000256" key="3">
    <source>
        <dbReference type="ARBA" id="ARBA00022448"/>
    </source>
</evidence>
<evidence type="ECO:0000256" key="6">
    <source>
        <dbReference type="ARBA" id="ARBA00023136"/>
    </source>
</evidence>
<dbReference type="SUPFAM" id="SSF103473">
    <property type="entry name" value="MFS general substrate transporter"/>
    <property type="match status" value="1"/>
</dbReference>
<dbReference type="Pfam" id="PF21307">
    <property type="entry name" value="Glyco_hydro_95_C"/>
    <property type="match status" value="1"/>
</dbReference>
<keyword evidence="6 9" id="KW-0472">Membrane</keyword>
<dbReference type="NCBIfam" id="TIGR00879">
    <property type="entry name" value="SP"/>
    <property type="match status" value="1"/>
</dbReference>
<feature type="transmembrane region" description="Helical" evidence="9">
    <location>
        <begin position="128"/>
        <end position="152"/>
    </location>
</feature>
<evidence type="ECO:0000313" key="11">
    <source>
        <dbReference type="EMBL" id="KAF8672952.1"/>
    </source>
</evidence>
<keyword evidence="5 9" id="KW-1133">Transmembrane helix</keyword>
<dbReference type="Proteomes" id="UP000650582">
    <property type="component" value="Unassembled WGS sequence"/>
</dbReference>
<dbReference type="PROSITE" id="PS50850">
    <property type="entry name" value="MFS"/>
    <property type="match status" value="1"/>
</dbReference>
<feature type="domain" description="Major facilitator superfamily (MFS) profile" evidence="10">
    <location>
        <begin position="28"/>
        <end position="471"/>
    </location>
</feature>
<sequence>MIVANTTPDSSGQGKGLFHSHNRRGLLFCMVFVLGAVLYGYDGTYFTGILAMTRFKDDFGTVQDGVKVITASNQSLFASIVQVGEVLGSLSAGLIGDHSGRKGALLMVVLIVTLGAVLQLIVVGSTPLLVVGRLILGAGVGIASNCVPLYLAEIPPAAIRGAMVSSWQLFLAIGQVIGAVVAQGTKDVQSTFSWRFPIAFNIVITLLIALGLLFVPESPRWLISKDRSEDAHRALERIHKKNDDIIVQDQVDAMVNAREAERESSGGESRWADVFKGTQRRRFLCAFGILVCQQISGVQFIFSYATVFFESIGQTDAFLMTIIVDILEVAGVLVSFLLVNRFGRRPLLLNTMVVMGATLVVCGALGIVRDRSKAMNTAIASMIMIYVFVFNLAWGPLAWVVATELATGKNRTKIMSVGTGAFWIAAWAVTFTLPYLYNPDSANLGPMVCWIYFGGAVISWLFVYFMIPETLGRSLEEINMMLEREIPTREWKDYKINSAEFAQGGEYDVSEKKGKGAGHIEHIDSSSGSAASADRSSSEVHEASDLPETGNIAACSNGFIHQIYRNPAHPGVEAREGDHEIHPKQQLPTFCTTRGLVGSLMSLVSLALGLLASGGFVSAVPAGFPVSGNGLWYSEPAVNWSTQYLPIGNGYLGAMINSNPVSDRIQLNIESLWSGGPFADRNYNGGNHQPSEQTYLASQLARIRNTIFTSSNGTIQGVEPLPIDAGAYGSYSGAGYLDINRTASGKATKYARWLDMDSAILKTVWTEPSSSFNRTYFCSNPTRACTVHTASSAPGAFSATFSFSSLDGLPTRNITCLDTSTIQLRGYAASPGMLYEILASIRHAGPAGSSAACVVDGKSGDAVLVTKGSTEAWVSWVGGTEYSMETGNAQSGYTFKGADPHGELVGLLANAEKESVGKGLANHIGDYRAALGGFSLDIGQKVEKTKTTAELRKEYKTDIGNPYLEWLLFNYGRYMLVSSTRGDLPANLQGKWARDTANPWFGNYQPNINLQMNYWSAEMTGLNVTSTLWDYMEKTWVPRGSETARVLYNATSGWVVHNAVNTFGHTGMNRFGSDNSAEWANYPEAAAWMMFHVYDHFDYTCDVPWWRAHGWPILKGVATFWLDHLVKDEYFKDGTLVACPMLRRNPGCAHSQQVIWQLFNAIEKGFNVSGDQDTVFLQKIREKRLKLDKGIKIGSFGQLQEWKVEFDSPTNLHRHLSHLVGLYPGYTLANFRTRSGAGQGIPELSREQVLKASEISLISRGNGTGPDGDAGWEKIWRAACWAQLKNNTRFYHHITYAIERNFAENLWSLYNSFTEDPIFQIDANLGYPAAVLNALVQAPDTPSLFDALAITILPALPDSWASGSIKGARIRGGMALDLTWSNGKAVRATIKVDTALWYARKVQLWQGGQLVATFSATPGLRRSFVF</sequence>
<keyword evidence="3" id="KW-0813">Transport</keyword>
<dbReference type="EMBL" id="JACYCC010000173">
    <property type="protein sequence ID" value="KAF8672952.1"/>
    <property type="molecule type" value="Genomic_DNA"/>
</dbReference>
<evidence type="ECO:0000256" key="9">
    <source>
        <dbReference type="SAM" id="Phobius"/>
    </source>
</evidence>
<dbReference type="InterPro" id="IPR005828">
    <property type="entry name" value="MFS_sugar_transport-like"/>
</dbReference>